<evidence type="ECO:0000313" key="5">
    <source>
        <dbReference type="EMBL" id="SPC91083.1"/>
    </source>
</evidence>
<feature type="domain" description="Reverse transcriptase" evidence="1">
    <location>
        <begin position="474"/>
        <end position="637"/>
    </location>
</feature>
<dbReference type="AlphaFoldDB" id="A0A2N9FV70"/>
<gene>
    <name evidence="5" type="ORF">FSB_LOCUS18965</name>
</gene>
<dbReference type="InterPro" id="IPR036691">
    <property type="entry name" value="Endo/exonu/phosph_ase_sf"/>
</dbReference>
<organism evidence="5">
    <name type="scientific">Fagus sylvatica</name>
    <name type="common">Beechnut</name>
    <dbReference type="NCBI Taxonomy" id="28930"/>
    <lineage>
        <taxon>Eukaryota</taxon>
        <taxon>Viridiplantae</taxon>
        <taxon>Streptophyta</taxon>
        <taxon>Embryophyta</taxon>
        <taxon>Tracheophyta</taxon>
        <taxon>Spermatophyta</taxon>
        <taxon>Magnoliopsida</taxon>
        <taxon>eudicotyledons</taxon>
        <taxon>Gunneridae</taxon>
        <taxon>Pentapetalae</taxon>
        <taxon>rosids</taxon>
        <taxon>fabids</taxon>
        <taxon>Fagales</taxon>
        <taxon>Fagaceae</taxon>
        <taxon>Fagus</taxon>
    </lineage>
</organism>
<feature type="domain" description="RNase H type-1" evidence="3">
    <location>
        <begin position="1122"/>
        <end position="1221"/>
    </location>
</feature>
<dbReference type="GO" id="GO:0004523">
    <property type="term" value="F:RNA-DNA hybrid ribonuclease activity"/>
    <property type="evidence" value="ECO:0007669"/>
    <property type="project" value="InterPro"/>
</dbReference>
<dbReference type="Gene3D" id="3.60.10.10">
    <property type="entry name" value="Endonuclease/exonuclease/phosphatase"/>
    <property type="match status" value="1"/>
</dbReference>
<dbReference type="InterPro" id="IPR043502">
    <property type="entry name" value="DNA/RNA_pol_sf"/>
</dbReference>
<dbReference type="CDD" id="cd01650">
    <property type="entry name" value="RT_nLTR_like"/>
    <property type="match status" value="1"/>
</dbReference>
<dbReference type="InterPro" id="IPR002156">
    <property type="entry name" value="RNaseH_domain"/>
</dbReference>
<dbReference type="SUPFAM" id="SSF53098">
    <property type="entry name" value="Ribonuclease H-like"/>
    <property type="match status" value="1"/>
</dbReference>
<dbReference type="GO" id="GO:0003676">
    <property type="term" value="F:nucleic acid binding"/>
    <property type="evidence" value="ECO:0007669"/>
    <property type="project" value="InterPro"/>
</dbReference>
<dbReference type="Pfam" id="PF03372">
    <property type="entry name" value="Exo_endo_phos"/>
    <property type="match status" value="1"/>
</dbReference>
<dbReference type="InterPro" id="IPR044730">
    <property type="entry name" value="RNase_H-like_dom_plant"/>
</dbReference>
<dbReference type="InterPro" id="IPR000477">
    <property type="entry name" value="RT_dom"/>
</dbReference>
<dbReference type="InterPro" id="IPR005135">
    <property type="entry name" value="Endo/exonuclease/phosphatase"/>
</dbReference>
<feature type="domain" description="Endonuclease/exonuclease/phosphatase" evidence="2">
    <location>
        <begin position="6"/>
        <end position="97"/>
    </location>
</feature>
<proteinExistence type="predicted"/>
<evidence type="ECO:0000259" key="1">
    <source>
        <dbReference type="Pfam" id="PF00078"/>
    </source>
</evidence>
<evidence type="ECO:0008006" key="6">
    <source>
        <dbReference type="Google" id="ProtNLM"/>
    </source>
</evidence>
<dbReference type="InterPro" id="IPR012337">
    <property type="entry name" value="RNaseH-like_sf"/>
</dbReference>
<name>A0A2N9FV70_FAGSY</name>
<feature type="domain" description="Reverse transcriptase zinc-binding" evidence="4">
    <location>
        <begin position="921"/>
        <end position="1007"/>
    </location>
</feature>
<dbReference type="Pfam" id="PF00078">
    <property type="entry name" value="RVT_1"/>
    <property type="match status" value="1"/>
</dbReference>
<dbReference type="InterPro" id="IPR026960">
    <property type="entry name" value="RVT-Znf"/>
</dbReference>
<accession>A0A2N9FV70</accession>
<reference evidence="5" key="1">
    <citation type="submission" date="2018-02" db="EMBL/GenBank/DDBJ databases">
        <authorList>
            <person name="Cohen D.B."/>
            <person name="Kent A.D."/>
        </authorList>
    </citation>
    <scope>NUCLEOTIDE SEQUENCE</scope>
</reference>
<dbReference type="Pfam" id="PF13966">
    <property type="entry name" value="zf-RVT"/>
    <property type="match status" value="1"/>
</dbReference>
<dbReference type="CDD" id="cd06222">
    <property type="entry name" value="RNase_H_like"/>
    <property type="match status" value="1"/>
</dbReference>
<dbReference type="SUPFAM" id="SSF56219">
    <property type="entry name" value="DNase I-like"/>
    <property type="match status" value="1"/>
</dbReference>
<evidence type="ECO:0000259" key="2">
    <source>
        <dbReference type="Pfam" id="PF03372"/>
    </source>
</evidence>
<dbReference type="PANTHER" id="PTHR31635">
    <property type="entry name" value="REVERSE TRANSCRIPTASE DOMAIN-CONTAINING PROTEIN-RELATED"/>
    <property type="match status" value="1"/>
</dbReference>
<dbReference type="PANTHER" id="PTHR31635:SF196">
    <property type="entry name" value="REVERSE TRANSCRIPTASE DOMAIN-CONTAINING PROTEIN-RELATED"/>
    <property type="match status" value="1"/>
</dbReference>
<protein>
    <recommendedName>
        <fullName evidence="6">Reverse transcriptase domain-containing protein</fullName>
    </recommendedName>
</protein>
<dbReference type="SUPFAM" id="SSF56672">
    <property type="entry name" value="DNA/RNA polymerases"/>
    <property type="match status" value="1"/>
</dbReference>
<dbReference type="EMBL" id="OIVN01001202">
    <property type="protein sequence ID" value="SPC91083.1"/>
    <property type="molecule type" value="Genomic_DNA"/>
</dbReference>
<dbReference type="Pfam" id="PF13456">
    <property type="entry name" value="RVT_3"/>
    <property type="match status" value="1"/>
</dbReference>
<evidence type="ECO:0000259" key="3">
    <source>
        <dbReference type="Pfam" id="PF13456"/>
    </source>
</evidence>
<sequence>MRILGWNCRGICNASTARALRALIRVHNPDCVFLCETKATDDRLKKLACSIGFTEHLIVGAKGKAGGIGLFWSNTVNAEVFEFDSRTIAITVRDEFCSWSLIGFYGPPYQAKRHFNVAVEESEKEGGHSGSSSAPNFLKELLFDLGAVDLGYSGTQFTWWNKRWGKGAIRERLDRAISNIDWRMTFPKAAVIHLGAINSDHNPLLVDTNPTEEFVPRPFRFEAMWTRDPRCGGVIKKAWEAECRGNHSFILCHKQRKTTIALKRWNRDVFGNSHTMIKKLTNQIEENQKLDRTKANSRQEANLQGELNEWLRRNEVLWKQKSREQWLKDGDRNSKFFHLSTIIRRKRNSIDAIKDEEGNWITCKKEIRDHVVTKFRQLFSEESVAFPLDLENLITPGISMVENSSICKIPSPQEIKATIFDMNSQKAPGPDGLLALFYKRYWNIVGPTVIAAVQNFFNSSKLLSELNNTLIVLIPKNKNPSSVNHYRPIGLCNVVYKTISKLLVSRIRPLLDKLISPCQSTFTPGRWIAENQLIVHEILHSFEKSKAKGGFIAVKIDLQKAYDQVNWNFFRAVLVNFGFQDTFVNWIMECVTTTTLSVLVNGGISKHFKPSRGLRQGDPLSPYLFIMCQEILARLIDRDQAVGSISGVKMGRGGPNFTNLINRSKSGIHFTKMVSLNQKRRLKNDLQMKKIPENASYLGAPLFNTRSRVKDFKYLQDKMEARLKDATIRRFWWNPKKEKGRFLAWRSWEHLCKPKSLGGLGFRQAKTLNDAMLAKLTWMVVSKRKSPCMEALRSKYKVSEDWLRNEPVKYASHSWKAIERLKGLISKGACFLVGDGKSINVWKEPWVPWLPHYSSIPKDQFSNPEPIKVASLINPSTRTWNLALLEDLFDTTSIEAILKIILPTTPKEDKLVWIHNHKGNFTVKSAINAKFNYDEEPDEVNWKGLWKLKLHDRYKMLIWRIASGSLPTKLSLALKMGTGDTYCPLCQMEEESIDHLFFKCSIARVIWFGTSWGIHSNLLSITSSKDIIKLICEPHIPIGQSHVASSLSIQTSIHFAVTLDHIWSLRNQVIHQNHKINLLTTIKSLESKIVEHIHSLEVTDLETEKPIVCWKAPTLGTIKFNVDAAIYDNKAVIVAVARDSNGCLLKAWATHTPFLDPTVAEAAAIIWALELATAEHFVNIIVKSDAKSCIDALACPLDESCWKIRHLTSVSLDLALSFPLCIFS</sequence>
<evidence type="ECO:0000259" key="4">
    <source>
        <dbReference type="Pfam" id="PF13966"/>
    </source>
</evidence>